<organism evidence="2 3">
    <name type="scientific">Halorubellus litoreus</name>
    <dbReference type="NCBI Taxonomy" id="755308"/>
    <lineage>
        <taxon>Archaea</taxon>
        <taxon>Methanobacteriati</taxon>
        <taxon>Methanobacteriota</taxon>
        <taxon>Stenosarchaea group</taxon>
        <taxon>Halobacteria</taxon>
        <taxon>Halobacteriales</taxon>
        <taxon>Halorubellaceae</taxon>
        <taxon>Halorubellus</taxon>
    </lineage>
</organism>
<accession>A0ABD5VAD6</accession>
<evidence type="ECO:0000313" key="2">
    <source>
        <dbReference type="EMBL" id="MFC6951996.1"/>
    </source>
</evidence>
<evidence type="ECO:0000313" key="3">
    <source>
        <dbReference type="Proteomes" id="UP001596395"/>
    </source>
</evidence>
<feature type="transmembrane region" description="Helical" evidence="1">
    <location>
        <begin position="14"/>
        <end position="33"/>
    </location>
</feature>
<keyword evidence="1" id="KW-0812">Transmembrane</keyword>
<evidence type="ECO:0000256" key="1">
    <source>
        <dbReference type="SAM" id="Phobius"/>
    </source>
</evidence>
<keyword evidence="1" id="KW-1133">Transmembrane helix</keyword>
<dbReference type="RefSeq" id="WP_336348995.1">
    <property type="nucleotide sequence ID" value="NZ_JAZAQL010000001.1"/>
</dbReference>
<keyword evidence="1" id="KW-0472">Membrane</keyword>
<protein>
    <submittedName>
        <fullName evidence="2">Uncharacterized protein</fullName>
    </submittedName>
</protein>
<reference evidence="2 3" key="1">
    <citation type="journal article" date="2019" name="Int. J. Syst. Evol. Microbiol.">
        <title>The Global Catalogue of Microorganisms (GCM) 10K type strain sequencing project: providing services to taxonomists for standard genome sequencing and annotation.</title>
        <authorList>
            <consortium name="The Broad Institute Genomics Platform"/>
            <consortium name="The Broad Institute Genome Sequencing Center for Infectious Disease"/>
            <person name="Wu L."/>
            <person name="Ma J."/>
        </authorList>
    </citation>
    <scope>NUCLEOTIDE SEQUENCE [LARGE SCALE GENOMIC DNA]</scope>
    <source>
        <strain evidence="2 3">GX26</strain>
    </source>
</reference>
<keyword evidence="3" id="KW-1185">Reference proteome</keyword>
<name>A0ABD5VAD6_9EURY</name>
<sequence length="75" mass="8359">MVESSSATRRAARVAGRVIYVALVVHALSVVLTADWPEVATLAFLLAVWYDYRASMTLRRVHRRVFGRAAGRSAR</sequence>
<gene>
    <name evidence="2" type="ORF">ACFQGB_03890</name>
</gene>
<proteinExistence type="predicted"/>
<dbReference type="AlphaFoldDB" id="A0ABD5VAD6"/>
<comment type="caution">
    <text evidence="2">The sequence shown here is derived from an EMBL/GenBank/DDBJ whole genome shotgun (WGS) entry which is preliminary data.</text>
</comment>
<feature type="transmembrane region" description="Helical" evidence="1">
    <location>
        <begin position="39"/>
        <end position="58"/>
    </location>
</feature>
<dbReference type="EMBL" id="JBHSXN010000001">
    <property type="protein sequence ID" value="MFC6951996.1"/>
    <property type="molecule type" value="Genomic_DNA"/>
</dbReference>
<dbReference type="Proteomes" id="UP001596395">
    <property type="component" value="Unassembled WGS sequence"/>
</dbReference>